<dbReference type="AlphaFoldDB" id="A0A1H2Q086"/>
<gene>
    <name evidence="1" type="ORF">SAMN05421882_1001161</name>
</gene>
<name>A0A1H2Q086_9PROT</name>
<dbReference type="EMBL" id="FNNH01000001">
    <property type="protein sequence ID" value="SDW00511.1"/>
    <property type="molecule type" value="Genomic_DNA"/>
</dbReference>
<proteinExistence type="predicted"/>
<dbReference type="Proteomes" id="UP000183454">
    <property type="component" value="Unassembled WGS sequence"/>
</dbReference>
<evidence type="ECO:0000313" key="1">
    <source>
        <dbReference type="EMBL" id="SDW00511.1"/>
    </source>
</evidence>
<protein>
    <submittedName>
        <fullName evidence="1">Uncharacterized protein</fullName>
    </submittedName>
</protein>
<accession>A0A1H2Q086</accession>
<sequence length="76" mass="8844">MQGCGLRSQMTGRVGENNGAKREKLSEFWEFLETSKSARIRMNPRKHARVGTKKTNRMKDWFLGGDYPKSIISYYI</sequence>
<evidence type="ECO:0000313" key="2">
    <source>
        <dbReference type="Proteomes" id="UP000183454"/>
    </source>
</evidence>
<reference evidence="1 2" key="1">
    <citation type="submission" date="2016-10" db="EMBL/GenBank/DDBJ databases">
        <authorList>
            <person name="de Groot N.N."/>
        </authorList>
    </citation>
    <scope>NUCLEOTIDE SEQUENCE [LARGE SCALE GENOMIC DNA]</scope>
    <source>
        <strain evidence="1 2">Nm110</strain>
    </source>
</reference>
<organism evidence="1 2">
    <name type="scientific">Nitrosomonas communis</name>
    <dbReference type="NCBI Taxonomy" id="44574"/>
    <lineage>
        <taxon>Bacteria</taxon>
        <taxon>Pseudomonadati</taxon>
        <taxon>Pseudomonadota</taxon>
        <taxon>Betaproteobacteria</taxon>
        <taxon>Nitrosomonadales</taxon>
        <taxon>Nitrosomonadaceae</taxon>
        <taxon>Nitrosomonas</taxon>
    </lineage>
</organism>